<sequence>MSADTPSQETQGGSSPRPTPKELEQRAEALAKAIRKHLERGRRR</sequence>
<dbReference type="Proteomes" id="UP001180754">
    <property type="component" value="Unassembled WGS sequence"/>
</dbReference>
<reference evidence="2" key="1">
    <citation type="submission" date="2024-05" db="EMBL/GenBank/DDBJ databases">
        <title>30 novel species of actinomycetes from the DSMZ collection.</title>
        <authorList>
            <person name="Nouioui I."/>
        </authorList>
    </citation>
    <scope>NUCLEOTIDE SEQUENCE</scope>
    <source>
        <strain evidence="2">DSM 41529</strain>
    </source>
</reference>
<gene>
    <name evidence="2" type="ORF">RND15_23005</name>
</gene>
<feature type="region of interest" description="Disordered" evidence="1">
    <location>
        <begin position="1"/>
        <end position="23"/>
    </location>
</feature>
<protein>
    <submittedName>
        <fullName evidence="2">Uncharacterized protein</fullName>
    </submittedName>
</protein>
<dbReference type="EMBL" id="JAVRFD010000011">
    <property type="protein sequence ID" value="MDT0545559.1"/>
    <property type="molecule type" value="Genomic_DNA"/>
</dbReference>
<feature type="compositionally biased region" description="Polar residues" evidence="1">
    <location>
        <begin position="1"/>
        <end position="16"/>
    </location>
</feature>
<dbReference type="RefSeq" id="WP_311726047.1">
    <property type="nucleotide sequence ID" value="NZ_JAVRFD010000011.1"/>
</dbReference>
<evidence type="ECO:0000256" key="1">
    <source>
        <dbReference type="SAM" id="MobiDB-lite"/>
    </source>
</evidence>
<accession>A0ABU2XI00</accession>
<name>A0ABU2XI00_9ACTN</name>
<evidence type="ECO:0000313" key="3">
    <source>
        <dbReference type="Proteomes" id="UP001180754"/>
    </source>
</evidence>
<keyword evidence="3" id="KW-1185">Reference proteome</keyword>
<evidence type="ECO:0000313" key="2">
    <source>
        <dbReference type="EMBL" id="MDT0545559.1"/>
    </source>
</evidence>
<proteinExistence type="predicted"/>
<organism evidence="2 3">
    <name type="scientific">Streptomyces lonegramiae</name>
    <dbReference type="NCBI Taxonomy" id="3075524"/>
    <lineage>
        <taxon>Bacteria</taxon>
        <taxon>Bacillati</taxon>
        <taxon>Actinomycetota</taxon>
        <taxon>Actinomycetes</taxon>
        <taxon>Kitasatosporales</taxon>
        <taxon>Streptomycetaceae</taxon>
        <taxon>Streptomyces</taxon>
    </lineage>
</organism>
<comment type="caution">
    <text evidence="2">The sequence shown here is derived from an EMBL/GenBank/DDBJ whole genome shotgun (WGS) entry which is preliminary data.</text>
</comment>